<name>A0A7D9L0L2_PARCT</name>
<organism evidence="1 2">
    <name type="scientific">Paramuricea clavata</name>
    <name type="common">Red gorgonian</name>
    <name type="synonym">Violescent sea-whip</name>
    <dbReference type="NCBI Taxonomy" id="317549"/>
    <lineage>
        <taxon>Eukaryota</taxon>
        <taxon>Metazoa</taxon>
        <taxon>Cnidaria</taxon>
        <taxon>Anthozoa</taxon>
        <taxon>Octocorallia</taxon>
        <taxon>Malacalcyonacea</taxon>
        <taxon>Plexauridae</taxon>
        <taxon>Paramuricea</taxon>
    </lineage>
</organism>
<proteinExistence type="predicted"/>
<dbReference type="EMBL" id="CACRXK020012614">
    <property type="protein sequence ID" value="CAB4023656.1"/>
    <property type="molecule type" value="Genomic_DNA"/>
</dbReference>
<evidence type="ECO:0000313" key="2">
    <source>
        <dbReference type="Proteomes" id="UP001152795"/>
    </source>
</evidence>
<reference evidence="1" key="1">
    <citation type="submission" date="2020-04" db="EMBL/GenBank/DDBJ databases">
        <authorList>
            <person name="Alioto T."/>
            <person name="Alioto T."/>
            <person name="Gomez Garrido J."/>
        </authorList>
    </citation>
    <scope>NUCLEOTIDE SEQUENCE</scope>
    <source>
        <strain evidence="1">A484AB</strain>
    </source>
</reference>
<dbReference type="PANTHER" id="PTHR46704:SF9">
    <property type="entry name" value="BHLH DOMAIN-CONTAINING PROTEIN"/>
    <property type="match status" value="1"/>
</dbReference>
<dbReference type="AlphaFoldDB" id="A0A7D9L0L2"/>
<keyword evidence="2" id="KW-1185">Reference proteome</keyword>
<dbReference type="Proteomes" id="UP001152795">
    <property type="component" value="Unassembled WGS sequence"/>
</dbReference>
<gene>
    <name evidence="1" type="ORF">PACLA_8A023300</name>
</gene>
<evidence type="ECO:0000313" key="1">
    <source>
        <dbReference type="EMBL" id="CAB4023656.1"/>
    </source>
</evidence>
<sequence>MAAKFRCFFHLNHVKNENAQQITELRWIKTVQCSKEWLELMGPEKDMANLIEHLLDLSFSSLVEAHPGFGFHPTCYRRYIDGKRICAAKKRKAKDKNEQQSQECELVEKRARRSRGPVSSNPVLPVKCIICDEPDKFVQDPISRKRIRDRLSKAETEDAGNLRSAATYKNDEKILVHIRDKDCAAIEVRYHPSCYKKYTRFLRSRHFSDGKNTRKDKFEIHKNGYLKFCESVVHQRLLVNQEILRLSRLTQLVITSIQNVEGVEPVGIRNDKLKLRLQKDYPQLVLHKPARKNESEIVYCSAVSVGNVVADSLDLSESSSNNNSGPETYDEVFLGESSCTSTLLDQHVDRFLYVAGLMLKNIIKDAPRMTSKWPPTANEIRNEGVEKFVPYQLFNLIAVCIGATEEPSLTFYADVDDDTRNKILSIGQDIIYLASKGKKQTPKSLSLGLTIRHLTGSSQLLHVIHQYGHCASPDTIRMYETSLAFLRLESSEQIPKGFATGKLLTMIWDNIDFQEETPTGHGTTHHTNGIMVQKEISPVIHPELPTVKKGMRSLTPEIIPLPEYHCVIRQGPQFDTDVEQIGIDEWEPLIESAKQTDFMYILSRRNDNRIPGWTGFNVRQQFSKGTLDKSAIYYLPVIEASPTEMSTVKEIMTRSLAMAERMQVHQIVMVFDLAIYAKVQQIRWANDIYKERFVVRLGEFHVIMSFLSVIGKRFGDAGLRDIAIESGLVAKALLMVF</sequence>
<dbReference type="OrthoDB" id="5949994at2759"/>
<protein>
    <submittedName>
        <fullName evidence="1">Uncharacterized protein</fullName>
    </submittedName>
</protein>
<accession>A0A7D9L0L2</accession>
<dbReference type="PANTHER" id="PTHR46704">
    <property type="entry name" value="CXC DOMAIN-CONTAINING PROTEIN-RELATED"/>
    <property type="match status" value="1"/>
</dbReference>
<comment type="caution">
    <text evidence="1">The sequence shown here is derived from an EMBL/GenBank/DDBJ whole genome shotgun (WGS) entry which is preliminary data.</text>
</comment>